<keyword evidence="1" id="KW-1133">Transmembrane helix</keyword>
<reference evidence="3 4" key="1">
    <citation type="submission" date="2020-03" db="EMBL/GenBank/DDBJ databases">
        <authorList>
            <person name="Kim M.K."/>
        </authorList>
    </citation>
    <scope>NUCLEOTIDE SEQUENCE [LARGE SCALE GENOMIC DNA]</scope>
    <source>
        <strain evidence="3 4">BT328</strain>
    </source>
</reference>
<dbReference type="EMBL" id="CP050063">
    <property type="protein sequence ID" value="QIP14374.1"/>
    <property type="molecule type" value="Genomic_DNA"/>
</dbReference>
<proteinExistence type="predicted"/>
<organism evidence="3 4">
    <name type="scientific">Spirosoma aureum</name>
    <dbReference type="NCBI Taxonomy" id="2692134"/>
    <lineage>
        <taxon>Bacteria</taxon>
        <taxon>Pseudomonadati</taxon>
        <taxon>Bacteroidota</taxon>
        <taxon>Cytophagia</taxon>
        <taxon>Cytophagales</taxon>
        <taxon>Cytophagaceae</taxon>
        <taxon>Spirosoma</taxon>
    </lineage>
</organism>
<keyword evidence="4" id="KW-1185">Reference proteome</keyword>
<dbReference type="RefSeq" id="WP_167210348.1">
    <property type="nucleotide sequence ID" value="NZ_CP050063.1"/>
</dbReference>
<protein>
    <recommendedName>
        <fullName evidence="2">Beta-xylosidase C-terminal Concanavalin A-like domain-containing protein</fullName>
    </recommendedName>
</protein>
<evidence type="ECO:0000313" key="3">
    <source>
        <dbReference type="EMBL" id="QIP14374.1"/>
    </source>
</evidence>
<evidence type="ECO:0000256" key="1">
    <source>
        <dbReference type="SAM" id="Phobius"/>
    </source>
</evidence>
<dbReference type="AlphaFoldDB" id="A0A6G9APW2"/>
<dbReference type="KEGG" id="spib:G8759_18000"/>
<dbReference type="InterPro" id="IPR013320">
    <property type="entry name" value="ConA-like_dom_sf"/>
</dbReference>
<evidence type="ECO:0000313" key="4">
    <source>
        <dbReference type="Proteomes" id="UP000501802"/>
    </source>
</evidence>
<keyword evidence="1" id="KW-0472">Membrane</keyword>
<dbReference type="Proteomes" id="UP000501802">
    <property type="component" value="Chromosome"/>
</dbReference>
<dbReference type="GO" id="GO:0005975">
    <property type="term" value="P:carbohydrate metabolic process"/>
    <property type="evidence" value="ECO:0007669"/>
    <property type="project" value="UniProtKB-ARBA"/>
</dbReference>
<name>A0A6G9APW2_9BACT</name>
<gene>
    <name evidence="3" type="ORF">G8759_18000</name>
</gene>
<sequence>MDEFDRRAFAALFRAVVEMCFGQPLRNLLSESESRHLSNEIEERTGLVVGWRSIKNYAAFLVNPTPDKQENPSVATLDTLARYIFRAPVTTEAERKKNEEHFPYWFRYREQLNQPNRTEQIDPIPNRNRLSGWLVIPLILGVIGLLWFVHEPEPEQVIDDFRKTDESTLAQKGWFIHSRNATYWNRRGEKPGYLTLFTLKGDNWHKTGEAPQIQNLLLRKIQDDCFRTEVHFKDFVPNANWQQAGLVLLEDTSFAGKSIRISLSYNDFFGGYIKPGEILIQAVASYGKGYTNLEEIAHQPLFTLGNSSDRRLAVNNLKNFAFRMEKQGRKFRFLYSASPVDDFSFKEVTTYEFGITPKYVGIFALKGFVDSTIVMPVSVRFFRLDVERCK</sequence>
<keyword evidence="1" id="KW-0812">Transmembrane</keyword>
<evidence type="ECO:0000259" key="2">
    <source>
        <dbReference type="Pfam" id="PF17851"/>
    </source>
</evidence>
<dbReference type="SUPFAM" id="SSF49899">
    <property type="entry name" value="Concanavalin A-like lectins/glucanases"/>
    <property type="match status" value="1"/>
</dbReference>
<dbReference type="Gene3D" id="2.60.120.200">
    <property type="match status" value="1"/>
</dbReference>
<feature type="transmembrane region" description="Helical" evidence="1">
    <location>
        <begin position="130"/>
        <end position="149"/>
    </location>
</feature>
<dbReference type="Pfam" id="PF17851">
    <property type="entry name" value="GH43_C2"/>
    <property type="match status" value="1"/>
</dbReference>
<dbReference type="InterPro" id="IPR041542">
    <property type="entry name" value="GH43_C2"/>
</dbReference>
<accession>A0A6G9APW2</accession>
<feature type="domain" description="Beta-xylosidase C-terminal Concanavalin A-like" evidence="2">
    <location>
        <begin position="173"/>
        <end position="252"/>
    </location>
</feature>
<dbReference type="GO" id="GO:0004553">
    <property type="term" value="F:hydrolase activity, hydrolyzing O-glycosyl compounds"/>
    <property type="evidence" value="ECO:0007669"/>
    <property type="project" value="UniProtKB-ARBA"/>
</dbReference>